<dbReference type="PANTHER" id="PTHR20961:SF38">
    <property type="entry name" value="PROTEIN O-LINKED-MANNOSE BETA-1,4-N-ACETYLGLUCOSAMINYLTRANSFERASE 2"/>
    <property type="match status" value="1"/>
</dbReference>
<dbReference type="InterPro" id="IPR049625">
    <property type="entry name" value="Glyco_transf_61_cat"/>
</dbReference>
<comment type="caution">
    <text evidence="16">The sequence shown here is derived from an EMBL/GenBank/DDBJ whole genome shotgun (WGS) entry which is preliminary data.</text>
</comment>
<organism evidence="16 17">
    <name type="scientific">Durusdinium trenchii</name>
    <dbReference type="NCBI Taxonomy" id="1381693"/>
    <lineage>
        <taxon>Eukaryota</taxon>
        <taxon>Sar</taxon>
        <taxon>Alveolata</taxon>
        <taxon>Dinophyceae</taxon>
        <taxon>Suessiales</taxon>
        <taxon>Symbiodiniaceae</taxon>
        <taxon>Durusdinium</taxon>
    </lineage>
</organism>
<protein>
    <submittedName>
        <fullName evidence="16">Leucine aminopeptidase (Epoxide hydrolase) (Leukotriene A-4 hydrolase homolog) (LTA-4 hydrolase)</fullName>
    </submittedName>
</protein>
<keyword evidence="17" id="KW-1185">Reference proteome</keyword>
<keyword evidence="10" id="KW-0862">Zinc</keyword>
<comment type="subcellular location">
    <subcellularLocation>
        <location evidence="2">Membrane</location>
        <topology evidence="2">Single-pass membrane protein</topology>
    </subcellularLocation>
</comment>
<keyword evidence="14" id="KW-0325">Glycoprotein</keyword>
<dbReference type="InterPro" id="IPR016024">
    <property type="entry name" value="ARM-type_fold"/>
</dbReference>
<evidence type="ECO:0000313" key="16">
    <source>
        <dbReference type="EMBL" id="CAK9106183.1"/>
    </source>
</evidence>
<dbReference type="SMART" id="SM01263">
    <property type="entry name" value="Leuk-A4-hydro_C"/>
    <property type="match status" value="1"/>
</dbReference>
<evidence type="ECO:0000256" key="4">
    <source>
        <dbReference type="ARBA" id="ARBA00022670"/>
    </source>
</evidence>
<evidence type="ECO:0000256" key="2">
    <source>
        <dbReference type="ARBA" id="ARBA00004167"/>
    </source>
</evidence>
<keyword evidence="9 16" id="KW-0378">Hydrolase</keyword>
<keyword evidence="4" id="KW-0645">Protease</keyword>
<evidence type="ECO:0000259" key="15">
    <source>
        <dbReference type="SMART" id="SM01263"/>
    </source>
</evidence>
<dbReference type="InterPro" id="IPR015211">
    <property type="entry name" value="Peptidase_M1_C"/>
</dbReference>
<feature type="domain" description="Peptidase M1 leukotriene A4 hydrolase/aminopeptidase C-terminal" evidence="15">
    <location>
        <begin position="1007"/>
        <end position="1164"/>
    </location>
</feature>
<keyword evidence="11" id="KW-1133">Transmembrane helix</keyword>
<dbReference type="Proteomes" id="UP001642464">
    <property type="component" value="Unassembled WGS sequence"/>
</dbReference>
<dbReference type="InterPro" id="IPR007657">
    <property type="entry name" value="Glycosyltransferase_61"/>
</dbReference>
<evidence type="ECO:0000256" key="3">
    <source>
        <dbReference type="ARBA" id="ARBA00010136"/>
    </source>
</evidence>
<evidence type="ECO:0000256" key="8">
    <source>
        <dbReference type="ARBA" id="ARBA00022723"/>
    </source>
</evidence>
<keyword evidence="16" id="KW-0031">Aminopeptidase</keyword>
<sequence length="1173" mass="132051">MWERADVGCWSESFSFSSCCFSASAATLCFDEVFTYDRCCRVPFTEISQMLLSRWPALARAQERWPARLKSTRRGRWRWRALADLAAQQLERAGRKVNDGDFISAVAELLVFYTWRLRANRAAASRDFDRSSRTVELRTWRRLRRAMEAQRAGPFEACACAGKGYDMLMAMRDNIKRLWLHHANFSKFLTTPSEPAHYLSILQSCANEEVSAHALVYFQQTSLQTNCVSGDVASNIAVAQACILQGRWDRAADLLLLAFALVVLAPWRDCLSLSFWDITADDVVYNAARLASMSSNNAKQRPHLDAPAAVQLLAWRRPEGTALLPRHLTRRAQCFGPARLKQGVCLNAGKILVPQWFGSAVRAALCTEFGALDGESLVQEIDWNQWISRRTWSSTSDAELVPTVFLVPVGTPYANVWHALHWWIPALALKEEMSWGPELHLTLVFDSPRRLAPASWTVDRPEGEDVLKFLGFHQSILQALTPHPVTFLAHSRDETCFQRGTVGFRSFRYDMKDPQMGQQEVALFRRALARAAEGGHGAKPRRASTQRLVLMIRRAKGQPRHISNLGQLEASLRRSRSRWVVEGRALESLSLLEQFSLASQADVLVGAHGAGLAWMVAMHPGSAVTELMPPTLPGYIACIETWDHPRNLRHGIYGGLAHTVGQHHICLRGNATALADPFEVDNFRERSFEIPLKVVLRRIHEVYQAFLVKTCAACTQGGLSGLSSCSLTLWVPRGMMAVASGQWADSQPKVAIEGYHGASFHLEPFELESLSFAMGDLYLWPGASFGRMLGPSQTPFGELPKLGEELEALLPPLLAHMETLVPKAVPLQVAVLPDQCLPDGGRGRFGLLMLPASFFPGDQTMSHLVALPLVEAWLGITSPSSSKSWIHRGLELWVCHRLLNQVHGHGSGHMNVCLMWRAQEHGCHCLDESEERESLQALLRYLWLERRCADMDGFIRQLILRARKASLEEEDLVMMLKSFVPSATEWPSAAWCLQNFHEDRAELQSQSVFTEVEKVARAWENIVPAEVVGASEEKVSKLIIRTSIHVKVKWSILQKLYFLDLLSTSIYRESIIRMGKAYGFDLSTNMELLSRWCILLVKHNCQDHADVLKRFLAHQSRCSHLRALFRAVAQRSAELRWRFIAQDLWESSQPFLNTKLQGEVFQILDANGCIGHF</sequence>
<keyword evidence="7" id="KW-0812">Transmembrane</keyword>
<evidence type="ECO:0000313" key="17">
    <source>
        <dbReference type="Proteomes" id="UP001642464"/>
    </source>
</evidence>
<gene>
    <name evidence="16" type="ORF">SCF082_LOCUS49451</name>
</gene>
<dbReference type="InterPro" id="IPR038502">
    <property type="entry name" value="M1_LTA-4_hydro/amino_C_sf"/>
</dbReference>
<evidence type="ECO:0000256" key="12">
    <source>
        <dbReference type="ARBA" id="ARBA00023049"/>
    </source>
</evidence>
<keyword evidence="5" id="KW-0328">Glycosyltransferase</keyword>
<dbReference type="GO" id="GO:0004177">
    <property type="term" value="F:aminopeptidase activity"/>
    <property type="evidence" value="ECO:0007669"/>
    <property type="project" value="UniProtKB-KW"/>
</dbReference>
<evidence type="ECO:0000256" key="1">
    <source>
        <dbReference type="ARBA" id="ARBA00001947"/>
    </source>
</evidence>
<evidence type="ECO:0000256" key="6">
    <source>
        <dbReference type="ARBA" id="ARBA00022679"/>
    </source>
</evidence>
<keyword evidence="8" id="KW-0479">Metal-binding</keyword>
<evidence type="ECO:0000256" key="5">
    <source>
        <dbReference type="ARBA" id="ARBA00022676"/>
    </source>
</evidence>
<evidence type="ECO:0000256" key="11">
    <source>
        <dbReference type="ARBA" id="ARBA00022989"/>
    </source>
</evidence>
<evidence type="ECO:0000256" key="13">
    <source>
        <dbReference type="ARBA" id="ARBA00023136"/>
    </source>
</evidence>
<evidence type="ECO:0000256" key="9">
    <source>
        <dbReference type="ARBA" id="ARBA00022801"/>
    </source>
</evidence>
<keyword evidence="13" id="KW-0472">Membrane</keyword>
<proteinExistence type="inferred from homology"/>
<keyword evidence="6" id="KW-0808">Transferase</keyword>
<evidence type="ECO:0000256" key="14">
    <source>
        <dbReference type="ARBA" id="ARBA00023180"/>
    </source>
</evidence>
<comment type="cofactor">
    <cofactor evidence="1">
        <name>Zn(2+)</name>
        <dbReference type="ChEBI" id="CHEBI:29105"/>
    </cofactor>
</comment>
<keyword evidence="12" id="KW-0482">Metalloprotease</keyword>
<comment type="similarity">
    <text evidence="3">Belongs to the peptidase M1 family.</text>
</comment>
<evidence type="ECO:0000256" key="10">
    <source>
        <dbReference type="ARBA" id="ARBA00022833"/>
    </source>
</evidence>
<name>A0ABP0S1G5_9DINO</name>
<dbReference type="EMBL" id="CAXAMM010042684">
    <property type="protein sequence ID" value="CAK9106183.1"/>
    <property type="molecule type" value="Genomic_DNA"/>
</dbReference>
<dbReference type="PANTHER" id="PTHR20961">
    <property type="entry name" value="GLYCOSYLTRANSFERASE"/>
    <property type="match status" value="1"/>
</dbReference>
<accession>A0ABP0S1G5</accession>
<dbReference type="Gene3D" id="1.25.40.320">
    <property type="entry name" value="Peptidase M1, leukotriene A4 hydrolase/aminopeptidase C-terminal domain"/>
    <property type="match status" value="1"/>
</dbReference>
<dbReference type="Pfam" id="PF04577">
    <property type="entry name" value="Glyco_transf_61"/>
    <property type="match status" value="1"/>
</dbReference>
<dbReference type="Pfam" id="PF09127">
    <property type="entry name" value="Leuk-A4-hydro_C"/>
    <property type="match status" value="1"/>
</dbReference>
<dbReference type="SUPFAM" id="SSF48371">
    <property type="entry name" value="ARM repeat"/>
    <property type="match status" value="1"/>
</dbReference>
<reference evidence="16 17" key="1">
    <citation type="submission" date="2024-02" db="EMBL/GenBank/DDBJ databases">
        <authorList>
            <person name="Chen Y."/>
            <person name="Shah S."/>
            <person name="Dougan E. K."/>
            <person name="Thang M."/>
            <person name="Chan C."/>
        </authorList>
    </citation>
    <scope>NUCLEOTIDE SEQUENCE [LARGE SCALE GENOMIC DNA]</scope>
</reference>
<evidence type="ECO:0000256" key="7">
    <source>
        <dbReference type="ARBA" id="ARBA00022692"/>
    </source>
</evidence>